<organism evidence="3 4">
    <name type="scientific">Zasmidium cellare</name>
    <name type="common">Wine cellar mold</name>
    <name type="synonym">Racodium cellare</name>
    <dbReference type="NCBI Taxonomy" id="395010"/>
    <lineage>
        <taxon>Eukaryota</taxon>
        <taxon>Fungi</taxon>
        <taxon>Dikarya</taxon>
        <taxon>Ascomycota</taxon>
        <taxon>Pezizomycotina</taxon>
        <taxon>Dothideomycetes</taxon>
        <taxon>Dothideomycetidae</taxon>
        <taxon>Mycosphaerellales</taxon>
        <taxon>Mycosphaerellaceae</taxon>
        <taxon>Zasmidium</taxon>
    </lineage>
</organism>
<dbReference type="Proteomes" id="UP001305779">
    <property type="component" value="Unassembled WGS sequence"/>
</dbReference>
<proteinExistence type="predicted"/>
<accession>A0ABR0EK86</accession>
<feature type="region of interest" description="Disordered" evidence="1">
    <location>
        <begin position="54"/>
        <end position="75"/>
    </location>
</feature>
<evidence type="ECO:0000313" key="4">
    <source>
        <dbReference type="Proteomes" id="UP001305779"/>
    </source>
</evidence>
<reference evidence="3 4" key="1">
    <citation type="journal article" date="2023" name="G3 (Bethesda)">
        <title>A chromosome-level genome assembly of Zasmidium syzygii isolated from banana leaves.</title>
        <authorList>
            <person name="van Westerhoven A.C."/>
            <person name="Mehrabi R."/>
            <person name="Talebi R."/>
            <person name="Steentjes M.B.F."/>
            <person name="Corcolon B."/>
            <person name="Chong P.A."/>
            <person name="Kema G.H.J."/>
            <person name="Seidl M.F."/>
        </authorList>
    </citation>
    <scope>NUCLEOTIDE SEQUENCE [LARGE SCALE GENOMIC DNA]</scope>
    <source>
        <strain evidence="3 4">P124</strain>
    </source>
</reference>
<gene>
    <name evidence="3" type="ORF">PRZ48_007789</name>
</gene>
<dbReference type="EMBL" id="JAXOVC010000005">
    <property type="protein sequence ID" value="KAK4501979.1"/>
    <property type="molecule type" value="Genomic_DNA"/>
</dbReference>
<sequence>MKSFTATLSPILALSLAGLSTAYSHAQLNGMTVFGYQAWYPTWDPNHQPQDQVHSNDFKWFNPSQGTPGPPSPPNSQVLTDTLPYVDDYPAECWENTNFILANGSHAQFFNSYCTAVIEKHFQYMVQYGIDGLFVQRFFDAATPSNDYFNATLQALQTIRQMAEKYNKYFAVEYDLSGKTDAWGPDQYLTVLQNDYNNVVKPLFSSQSYIYNGTRPVVEIWGVAINNGTGPNGSKFKDIINRFQEAPENPFIVAGVPHNWLDYKTKDPNGYWPAFQQADCIQPWPVGAFSTISDFTWSVQHELLPGKAQTDSWGIKFGGAFTPGGSNRNANTNATYQPPLGNRFNGTFYEEQLKAFSNGTVKSWFNFGAMFDEYTEGELAYSEFGIFETDKECPGTQILPMVQFKDLPKNSDPGFLGSDDDKSPFYYMQLSGNYTTVFHQTWGQQSVAH</sequence>
<keyword evidence="4" id="KW-1185">Reference proteome</keyword>
<feature type="chain" id="PRO_5047442521" evidence="2">
    <location>
        <begin position="27"/>
        <end position="449"/>
    </location>
</feature>
<feature type="signal peptide" evidence="2">
    <location>
        <begin position="1"/>
        <end position="26"/>
    </location>
</feature>
<evidence type="ECO:0000313" key="3">
    <source>
        <dbReference type="EMBL" id="KAK4501979.1"/>
    </source>
</evidence>
<dbReference type="Gene3D" id="3.20.20.80">
    <property type="entry name" value="Glycosidases"/>
    <property type="match status" value="1"/>
</dbReference>
<evidence type="ECO:0000256" key="1">
    <source>
        <dbReference type="SAM" id="MobiDB-lite"/>
    </source>
</evidence>
<comment type="caution">
    <text evidence="3">The sequence shown here is derived from an EMBL/GenBank/DDBJ whole genome shotgun (WGS) entry which is preliminary data.</text>
</comment>
<name>A0ABR0EK86_ZASCE</name>
<protein>
    <submittedName>
        <fullName evidence="3">Uncharacterized protein</fullName>
    </submittedName>
</protein>
<evidence type="ECO:0000256" key="2">
    <source>
        <dbReference type="SAM" id="SignalP"/>
    </source>
</evidence>
<keyword evidence="2" id="KW-0732">Signal</keyword>